<dbReference type="Proteomes" id="UP000637383">
    <property type="component" value="Unassembled WGS sequence"/>
</dbReference>
<sequence>MHSSNYKERDKLNFNVVLEFYPDEPKSPLDDLRKMIQPT</sequence>
<accession>A0ABR8K1I7</accession>
<comment type="caution">
    <text evidence="1">The sequence shown here is derived from an EMBL/GenBank/DDBJ whole genome shotgun (WGS) entry which is preliminary data.</text>
</comment>
<proteinExistence type="predicted"/>
<dbReference type="InterPro" id="IPR014971">
    <property type="entry name" value="KGK"/>
</dbReference>
<protein>
    <submittedName>
        <fullName evidence="1">Uncharacterized protein</fullName>
    </submittedName>
</protein>
<reference evidence="1 2" key="1">
    <citation type="journal article" date="2020" name="ISME J.">
        <title>Comparative genomics reveals insights into cyanobacterial evolution and habitat adaptation.</title>
        <authorList>
            <person name="Chen M.Y."/>
            <person name="Teng W.K."/>
            <person name="Zhao L."/>
            <person name="Hu C.X."/>
            <person name="Zhou Y.K."/>
            <person name="Han B.P."/>
            <person name="Song L.R."/>
            <person name="Shu W.S."/>
        </authorList>
    </citation>
    <scope>NUCLEOTIDE SEQUENCE [LARGE SCALE GENOMIC DNA]</scope>
    <source>
        <strain evidence="1 2">FACHB-159</strain>
    </source>
</reference>
<keyword evidence="2" id="KW-1185">Reference proteome</keyword>
<dbReference type="Pfam" id="PF08872">
    <property type="entry name" value="KGK"/>
    <property type="match status" value="1"/>
</dbReference>
<dbReference type="EMBL" id="JACJTU010000003">
    <property type="protein sequence ID" value="MBD2733292.1"/>
    <property type="molecule type" value="Genomic_DNA"/>
</dbReference>
<name>A0ABR8K1I7_9NOSO</name>
<evidence type="ECO:0000313" key="2">
    <source>
        <dbReference type="Proteomes" id="UP000637383"/>
    </source>
</evidence>
<gene>
    <name evidence="1" type="ORF">H6H03_05100</name>
</gene>
<organism evidence="1 2">
    <name type="scientific">Nostoc paludosum FACHB-159</name>
    <dbReference type="NCBI Taxonomy" id="2692908"/>
    <lineage>
        <taxon>Bacteria</taxon>
        <taxon>Bacillati</taxon>
        <taxon>Cyanobacteriota</taxon>
        <taxon>Cyanophyceae</taxon>
        <taxon>Nostocales</taxon>
        <taxon>Nostocaceae</taxon>
        <taxon>Nostoc</taxon>
    </lineage>
</organism>
<evidence type="ECO:0000313" key="1">
    <source>
        <dbReference type="EMBL" id="MBD2733292.1"/>
    </source>
</evidence>